<name>A0ABS9K960_9BACT</name>
<sequence length="209" mass="24203">MGHFKAFSILVIFTSMFLMAVECEDECDKCQSSIDHMYDKIDAQGCNPNTMQKAWDQIREDCDHFDSAVGVMAETCTFSNKAKPGCKLPGIDLSAYNIYIALDHGRIFSDEVYNIVINIHDQSYIFEIKYDEFATDITRFTPEDIVIHEGDIFEVIVEYIDEEGQIQEITRETKRFTFARNGSWGSERVIFFNLDPTEARLTFYNWDNT</sequence>
<protein>
    <recommendedName>
        <fullName evidence="4">Galectin</fullName>
    </recommendedName>
</protein>
<feature type="chain" id="PRO_5047174492" description="Galectin" evidence="1">
    <location>
        <begin position="21"/>
        <end position="209"/>
    </location>
</feature>
<evidence type="ECO:0000313" key="2">
    <source>
        <dbReference type="EMBL" id="MCG2587389.1"/>
    </source>
</evidence>
<proteinExistence type="predicted"/>
<keyword evidence="3" id="KW-1185">Reference proteome</keyword>
<comment type="caution">
    <text evidence="2">The sequence shown here is derived from an EMBL/GenBank/DDBJ whole genome shotgun (WGS) entry which is preliminary data.</text>
</comment>
<dbReference type="Proteomes" id="UP001165366">
    <property type="component" value="Unassembled WGS sequence"/>
</dbReference>
<dbReference type="EMBL" id="JAKLWS010000002">
    <property type="protein sequence ID" value="MCG2587389.1"/>
    <property type="molecule type" value="Genomic_DNA"/>
</dbReference>
<organism evidence="2 3">
    <name type="scientific">Rhodohalobacter sulfatireducens</name>
    <dbReference type="NCBI Taxonomy" id="2911366"/>
    <lineage>
        <taxon>Bacteria</taxon>
        <taxon>Pseudomonadati</taxon>
        <taxon>Balneolota</taxon>
        <taxon>Balneolia</taxon>
        <taxon>Balneolales</taxon>
        <taxon>Balneolaceae</taxon>
        <taxon>Rhodohalobacter</taxon>
    </lineage>
</organism>
<evidence type="ECO:0008006" key="4">
    <source>
        <dbReference type="Google" id="ProtNLM"/>
    </source>
</evidence>
<accession>A0ABS9K960</accession>
<gene>
    <name evidence="2" type="ORF">L6773_02345</name>
</gene>
<evidence type="ECO:0000313" key="3">
    <source>
        <dbReference type="Proteomes" id="UP001165366"/>
    </source>
</evidence>
<keyword evidence="1" id="KW-0732">Signal</keyword>
<reference evidence="2" key="2">
    <citation type="submission" date="2024-05" db="EMBL/GenBank/DDBJ databases">
        <title>Rhodohalobacter halophilus gen. nov., sp. nov., a moderately halophilic member of the family Balneolaceae.</title>
        <authorList>
            <person name="Xia J."/>
        </authorList>
    </citation>
    <scope>NUCLEOTIDE SEQUENCE</scope>
    <source>
        <strain evidence="2">WB101</strain>
    </source>
</reference>
<reference evidence="2" key="1">
    <citation type="submission" date="2022-01" db="EMBL/GenBank/DDBJ databases">
        <authorList>
            <person name="Wang Y."/>
        </authorList>
    </citation>
    <scope>NUCLEOTIDE SEQUENCE</scope>
    <source>
        <strain evidence="2">WB101</strain>
    </source>
</reference>
<dbReference type="RefSeq" id="WP_237852233.1">
    <property type="nucleotide sequence ID" value="NZ_JAKLWS010000002.1"/>
</dbReference>
<feature type="signal peptide" evidence="1">
    <location>
        <begin position="1"/>
        <end position="20"/>
    </location>
</feature>
<evidence type="ECO:0000256" key="1">
    <source>
        <dbReference type="SAM" id="SignalP"/>
    </source>
</evidence>